<accession>A0ABV6RAC0</accession>
<dbReference type="EMBL" id="JBHLSV010000008">
    <property type="protein sequence ID" value="MFC0673934.1"/>
    <property type="molecule type" value="Genomic_DNA"/>
</dbReference>
<comment type="caution">
    <text evidence="1">The sequence shown here is derived from an EMBL/GenBank/DDBJ whole genome shotgun (WGS) entry which is preliminary data.</text>
</comment>
<dbReference type="RefSeq" id="WP_376979871.1">
    <property type="nucleotide sequence ID" value="NZ_JBHLSV010000008.1"/>
</dbReference>
<name>A0ABV6RAC0_9MICO</name>
<gene>
    <name evidence="1" type="ORF">ACFFF6_08190</name>
</gene>
<protein>
    <submittedName>
        <fullName evidence="1">Uncharacterized protein</fullName>
    </submittedName>
</protein>
<dbReference type="Proteomes" id="UP001589793">
    <property type="component" value="Unassembled WGS sequence"/>
</dbReference>
<evidence type="ECO:0000313" key="2">
    <source>
        <dbReference type="Proteomes" id="UP001589793"/>
    </source>
</evidence>
<sequence length="149" mass="16301">MTSSAGQDAGATTSWTQQRAEVIRAQERALASARRIEHEKATALIREAIIRFEEAGIPPIPLRAKPFKGGGTIRTALTGWYLKTDRTVAVDTEARYYVMRVDGGLRSRLLGATPDPVDAPLVVGRGARDGESFDLPDLLRMRLDDPVRG</sequence>
<keyword evidence="2" id="KW-1185">Reference proteome</keyword>
<organism evidence="1 2">
    <name type="scientific">Brachybacterium hainanense</name>
    <dbReference type="NCBI Taxonomy" id="1541174"/>
    <lineage>
        <taxon>Bacteria</taxon>
        <taxon>Bacillati</taxon>
        <taxon>Actinomycetota</taxon>
        <taxon>Actinomycetes</taxon>
        <taxon>Micrococcales</taxon>
        <taxon>Dermabacteraceae</taxon>
        <taxon>Brachybacterium</taxon>
    </lineage>
</organism>
<evidence type="ECO:0000313" key="1">
    <source>
        <dbReference type="EMBL" id="MFC0673934.1"/>
    </source>
</evidence>
<reference evidence="1 2" key="1">
    <citation type="submission" date="2024-09" db="EMBL/GenBank/DDBJ databases">
        <authorList>
            <person name="Sun Q."/>
            <person name="Mori K."/>
        </authorList>
    </citation>
    <scope>NUCLEOTIDE SEQUENCE [LARGE SCALE GENOMIC DNA]</scope>
    <source>
        <strain evidence="1 2">CICC 10874</strain>
    </source>
</reference>
<proteinExistence type="predicted"/>